<proteinExistence type="inferred from homology"/>
<keyword evidence="7" id="KW-0378">Hydrolase</keyword>
<keyword evidence="4" id="KW-0325">Glycoprotein</keyword>
<comment type="similarity">
    <text evidence="2 7">Belongs to the glycosyl hydrolase 47 family.</text>
</comment>
<accession>A0AAE0NWK2</accession>
<feature type="binding site" evidence="6">
    <location>
        <position position="724"/>
    </location>
    <ligand>
        <name>Ca(2+)</name>
        <dbReference type="ChEBI" id="CHEBI:29108"/>
    </ligand>
</feature>
<dbReference type="GO" id="GO:0005975">
    <property type="term" value="P:carbohydrate metabolic process"/>
    <property type="evidence" value="ECO:0007669"/>
    <property type="project" value="InterPro"/>
</dbReference>
<reference evidence="10" key="2">
    <citation type="submission" date="2023-07" db="EMBL/GenBank/DDBJ databases">
        <authorList>
            <consortium name="Lawrence Berkeley National Laboratory"/>
            <person name="Haridas S."/>
            <person name="Hensen N."/>
            <person name="Bonometti L."/>
            <person name="Westerberg I."/>
            <person name="Brannstrom I.O."/>
            <person name="Guillou S."/>
            <person name="Cros-Aarteil S."/>
            <person name="Calhoun S."/>
            <person name="Kuo A."/>
            <person name="Mondo S."/>
            <person name="Pangilinan J."/>
            <person name="Riley R."/>
            <person name="LaButti K."/>
            <person name="Andreopoulos B."/>
            <person name="Lipzen A."/>
            <person name="Chen C."/>
            <person name="Yanf M."/>
            <person name="Daum C."/>
            <person name="Ng V."/>
            <person name="Clum A."/>
            <person name="Steindorff A."/>
            <person name="Ohm R."/>
            <person name="Martin F."/>
            <person name="Silar P."/>
            <person name="Natvig D."/>
            <person name="Lalanne C."/>
            <person name="Gautier V."/>
            <person name="Ament-velasquez S.L."/>
            <person name="Kruys A."/>
            <person name="Hutchinson M.I."/>
            <person name="Powell A.J."/>
            <person name="Barry K."/>
            <person name="Miller A.N."/>
            <person name="Grigoriev I.V."/>
            <person name="Debuchy R."/>
            <person name="Gladieux P."/>
            <person name="Thoren M.H."/>
            <person name="Johannesson H."/>
        </authorList>
    </citation>
    <scope>NUCLEOTIDE SEQUENCE</scope>
    <source>
        <strain evidence="10">FGSC 1904</strain>
    </source>
</reference>
<evidence type="ECO:0000256" key="5">
    <source>
        <dbReference type="PIRSR" id="PIRSR601382-1"/>
    </source>
</evidence>
<name>A0AAE0NWK2_SORBR</name>
<evidence type="ECO:0000256" key="9">
    <source>
        <dbReference type="SAM" id="Phobius"/>
    </source>
</evidence>
<evidence type="ECO:0000256" key="6">
    <source>
        <dbReference type="PIRSR" id="PIRSR601382-2"/>
    </source>
</evidence>
<feature type="active site" description="Proton donor" evidence="5">
    <location>
        <position position="617"/>
    </location>
</feature>
<feature type="region of interest" description="Disordered" evidence="8">
    <location>
        <begin position="800"/>
        <end position="822"/>
    </location>
</feature>
<dbReference type="GO" id="GO:0004571">
    <property type="term" value="F:mannosyl-oligosaccharide 1,2-alpha-mannosidase activity"/>
    <property type="evidence" value="ECO:0007669"/>
    <property type="project" value="InterPro"/>
</dbReference>
<dbReference type="Proteomes" id="UP001281003">
    <property type="component" value="Unassembled WGS sequence"/>
</dbReference>
<dbReference type="GO" id="GO:1904380">
    <property type="term" value="P:endoplasmic reticulum mannose trimming"/>
    <property type="evidence" value="ECO:0007669"/>
    <property type="project" value="InterPro"/>
</dbReference>
<feature type="region of interest" description="Disordered" evidence="8">
    <location>
        <begin position="1075"/>
        <end position="1099"/>
    </location>
</feature>
<keyword evidence="9" id="KW-1133">Transmembrane helix</keyword>
<feature type="region of interest" description="Disordered" evidence="8">
    <location>
        <begin position="1127"/>
        <end position="1159"/>
    </location>
</feature>
<evidence type="ECO:0000256" key="2">
    <source>
        <dbReference type="ARBA" id="ARBA00007658"/>
    </source>
</evidence>
<dbReference type="PANTHER" id="PTHR45679:SF5">
    <property type="entry name" value="ER DEGRADATION-ENHANCING ALPHA-MANNOSIDASE-LIKE PROTEIN 1"/>
    <property type="match status" value="1"/>
</dbReference>
<feature type="compositionally biased region" description="Pro residues" evidence="8">
    <location>
        <begin position="1078"/>
        <end position="1090"/>
    </location>
</feature>
<keyword evidence="9" id="KW-0472">Membrane</keyword>
<dbReference type="Pfam" id="PF01532">
    <property type="entry name" value="Glyco_hydro_47"/>
    <property type="match status" value="1"/>
</dbReference>
<keyword evidence="11" id="KW-1185">Reference proteome</keyword>
<keyword evidence="6" id="KW-0479">Metal-binding</keyword>
<dbReference type="GO" id="GO:0044322">
    <property type="term" value="C:endoplasmic reticulum quality control compartment"/>
    <property type="evidence" value="ECO:0007669"/>
    <property type="project" value="GOC"/>
</dbReference>
<evidence type="ECO:0000256" key="8">
    <source>
        <dbReference type="SAM" id="MobiDB-lite"/>
    </source>
</evidence>
<dbReference type="SUPFAM" id="SSF48225">
    <property type="entry name" value="Seven-hairpin glycosidases"/>
    <property type="match status" value="1"/>
</dbReference>
<dbReference type="InterPro" id="IPR001382">
    <property type="entry name" value="Glyco_hydro_47"/>
</dbReference>
<comment type="subcellular location">
    <subcellularLocation>
        <location evidence="1">Endoplasmic reticulum</location>
    </subcellularLocation>
</comment>
<reference evidence="10" key="1">
    <citation type="journal article" date="2023" name="Mol. Phylogenet. Evol.">
        <title>Genome-scale phylogeny and comparative genomics of the fungal order Sordariales.</title>
        <authorList>
            <person name="Hensen N."/>
            <person name="Bonometti L."/>
            <person name="Westerberg I."/>
            <person name="Brannstrom I.O."/>
            <person name="Guillou S."/>
            <person name="Cros-Aarteil S."/>
            <person name="Calhoun S."/>
            <person name="Haridas S."/>
            <person name="Kuo A."/>
            <person name="Mondo S."/>
            <person name="Pangilinan J."/>
            <person name="Riley R."/>
            <person name="LaButti K."/>
            <person name="Andreopoulos B."/>
            <person name="Lipzen A."/>
            <person name="Chen C."/>
            <person name="Yan M."/>
            <person name="Daum C."/>
            <person name="Ng V."/>
            <person name="Clum A."/>
            <person name="Steindorff A."/>
            <person name="Ohm R.A."/>
            <person name="Martin F."/>
            <person name="Silar P."/>
            <person name="Natvig D.O."/>
            <person name="Lalanne C."/>
            <person name="Gautier V."/>
            <person name="Ament-Velasquez S.L."/>
            <person name="Kruys A."/>
            <person name="Hutchinson M.I."/>
            <person name="Powell A.J."/>
            <person name="Barry K."/>
            <person name="Miller A.N."/>
            <person name="Grigoriev I.V."/>
            <person name="Debuchy R."/>
            <person name="Gladieux P."/>
            <person name="Hiltunen Thoren M."/>
            <person name="Johannesson H."/>
        </authorList>
    </citation>
    <scope>NUCLEOTIDE SEQUENCE</scope>
    <source>
        <strain evidence="10">FGSC 1904</strain>
    </source>
</reference>
<dbReference type="InterPro" id="IPR012341">
    <property type="entry name" value="6hp_glycosidase-like_sf"/>
</dbReference>
<evidence type="ECO:0000313" key="10">
    <source>
        <dbReference type="EMBL" id="KAK3388895.1"/>
    </source>
</evidence>
<dbReference type="Gene3D" id="1.50.10.10">
    <property type="match status" value="1"/>
</dbReference>
<dbReference type="PRINTS" id="PR00747">
    <property type="entry name" value="GLYHDRLASE47"/>
</dbReference>
<keyword evidence="3" id="KW-0256">Endoplasmic reticulum</keyword>
<dbReference type="EMBL" id="JAUTDP010000014">
    <property type="protein sequence ID" value="KAK3388895.1"/>
    <property type="molecule type" value="Genomic_DNA"/>
</dbReference>
<dbReference type="EC" id="3.2.1.-" evidence="7"/>
<feature type="active site" description="Proton donor" evidence="5">
    <location>
        <position position="308"/>
    </location>
</feature>
<protein>
    <recommendedName>
        <fullName evidence="7">alpha-1,2-Mannosidase</fullName>
        <ecNumber evidence="7">3.2.1.-</ecNumber>
    </recommendedName>
</protein>
<feature type="compositionally biased region" description="Polar residues" evidence="8">
    <location>
        <begin position="808"/>
        <end position="820"/>
    </location>
</feature>
<dbReference type="GO" id="GO:0036503">
    <property type="term" value="P:ERAD pathway"/>
    <property type="evidence" value="ECO:0007669"/>
    <property type="project" value="UniProtKB-ARBA"/>
</dbReference>
<evidence type="ECO:0000256" key="3">
    <source>
        <dbReference type="ARBA" id="ARBA00022824"/>
    </source>
</evidence>
<evidence type="ECO:0000256" key="1">
    <source>
        <dbReference type="ARBA" id="ARBA00004240"/>
    </source>
</evidence>
<dbReference type="GO" id="GO:0005509">
    <property type="term" value="F:calcium ion binding"/>
    <property type="evidence" value="ECO:0007669"/>
    <property type="project" value="InterPro"/>
</dbReference>
<feature type="transmembrane region" description="Helical" evidence="9">
    <location>
        <begin position="159"/>
        <end position="178"/>
    </location>
</feature>
<evidence type="ECO:0000256" key="4">
    <source>
        <dbReference type="ARBA" id="ARBA00023180"/>
    </source>
</evidence>
<feature type="compositionally biased region" description="Low complexity" evidence="8">
    <location>
        <begin position="1131"/>
        <end position="1146"/>
    </location>
</feature>
<keyword evidence="7 10" id="KW-0326">Glycosidase</keyword>
<feature type="active site" evidence="5">
    <location>
        <position position="487"/>
    </location>
</feature>
<dbReference type="GO" id="GO:0016020">
    <property type="term" value="C:membrane"/>
    <property type="evidence" value="ECO:0007669"/>
    <property type="project" value="InterPro"/>
</dbReference>
<dbReference type="PANTHER" id="PTHR45679">
    <property type="entry name" value="ER DEGRADATION-ENHANCING ALPHA-MANNOSIDASE-LIKE PROTEIN 2"/>
    <property type="match status" value="1"/>
</dbReference>
<keyword evidence="9" id="KW-0812">Transmembrane</keyword>
<feature type="compositionally biased region" description="Acidic residues" evidence="8">
    <location>
        <begin position="962"/>
        <end position="990"/>
    </location>
</feature>
<comment type="cofactor">
    <cofactor evidence="6">
        <name>Ca(2+)</name>
        <dbReference type="ChEBI" id="CHEBI:29108"/>
    </cofactor>
</comment>
<keyword evidence="6" id="KW-0106">Calcium</keyword>
<evidence type="ECO:0000313" key="11">
    <source>
        <dbReference type="Proteomes" id="UP001281003"/>
    </source>
</evidence>
<organism evidence="10 11">
    <name type="scientific">Sordaria brevicollis</name>
    <dbReference type="NCBI Taxonomy" id="83679"/>
    <lineage>
        <taxon>Eukaryota</taxon>
        <taxon>Fungi</taxon>
        <taxon>Dikarya</taxon>
        <taxon>Ascomycota</taxon>
        <taxon>Pezizomycotina</taxon>
        <taxon>Sordariomycetes</taxon>
        <taxon>Sordariomycetidae</taxon>
        <taxon>Sordariales</taxon>
        <taxon>Sordariaceae</taxon>
        <taxon>Sordaria</taxon>
    </lineage>
</organism>
<comment type="caution">
    <text evidence="10">The sequence shown here is derived from an EMBL/GenBank/DDBJ whole genome shotgun (WGS) entry which is preliminary data.</text>
</comment>
<feature type="active site" evidence="5">
    <location>
        <position position="638"/>
    </location>
</feature>
<gene>
    <name evidence="10" type="ORF">B0T20DRAFT_397222</name>
</gene>
<dbReference type="InterPro" id="IPR036026">
    <property type="entry name" value="Seven-hairpin_glycosidases"/>
</dbReference>
<dbReference type="InterPro" id="IPR044674">
    <property type="entry name" value="EDEM1/2/3"/>
</dbReference>
<sequence length="1298" mass="142772">MTTGVIVFCHWAAFAAEVSSRRDGSHDPAMVVDASYAAMAFRSESETRSQNRRRWHSHWFKWHHSFTYPALHATRCTHIHQFIAFFTAKPPRSVNAHRANITRIGHLCRLQWPSSATRLGDLLGLAAFTVQVPGGNMTREPVRPRLRPQFRTRPSPPPWLLVLAVLAFVALLPSAGAMRPSRVAELRREVVDMFYHGFDNYMRIAFPEDELRPVTCAPLTRDAKNPGNVEVNDVLGNYSLTLIDSLSTLAIFASTPPDDRGTGLKALRDFQDGVAALVEQYGDGRPGPSGQGLRARGFDVDSKVQVFETVIRGVGGLLSAHLFAVGALPINGYEPLGPNDDPLSPPPIHWSNGLVYDGQLLRLALDLGTRILPAFYTKTGMPYPRVNLRHGIPFYKNSPLHGASSGDHILDGPPEITETCSAGAGSLVLEFTVLSRLTGDPRFEQLAKRAFWAVWYRKSHIGLLGAGVDAEQGHWVGPYSVVGAGADSFFEYALKSHILLSGHELPNRTAVEPKPKDDWLDPNTLFAPLTDVENSPDAFLQAWHHAHAAIKRHLYSDRDHPHYENVNLWTGSLATNWVDSLGAFYAGLLVLAGEVEEAIETSLLYTAIWARYAALPERWSITYKDIEGGLGWWPLRPEFIESTYYIYQATKDPWYLYVGEMVMRDIQRRCATECGWAGLQNVLSGEKSDRMESFFLGETTQYLYLLFDESHPLNKMDAAFVFTTEGHPLILPRAKSSVRSRPSEQKVMIVYHDPGFTNTCPAPPSDMPLTGSVIAARDDIYHAAKMLDLHLLQPKDSLGLPAEAVKPSGQQTTPRKSQLDASRFTPFPWSLPPEMVPQNGTCRKIYQPVEMLLEFSSNAQELIGGSAFNYLMGTQNLERLTMDRIRVQTLSGLKLTMRQEEDSDGEWRVSKVNGVQLGRDEFIVMNRAILGEVSDPRFNLVRDPVNVKLVHLHHVDLGQNDTDTEKDAEELQLEETDETANDPSPEEQESQIEPANVTSEEPSSSALGSYVKSLLANLAASLDDLLDGIPLEAAVTALPSILPSISSIHGSTHKHIKYPLNVFLNSTAVTATGIGAAPLPPSPPPPPSSPYGPNNHGQTRLYPAFGPVARDMIPYTTIYAAGQLCSPSPPLSSSSSPDSSSDSSPDPSTPTPPLLGDSIPRNHQILLLRRGGCSFSEKLSNIPSFPPSPTSLQLVIVVSDGEDEDASYSSYYTGFTQSHSGAPQGGLARPLLDQVQKTPGGLVRRNPIPMIMVGGGEMTYETLKRAKGVSVVRRWYLESQGRRVRNVIVDEGDAGGVA</sequence>
<evidence type="ECO:0000256" key="7">
    <source>
        <dbReference type="RuleBase" id="RU361193"/>
    </source>
</evidence>
<feature type="region of interest" description="Disordered" evidence="8">
    <location>
        <begin position="958"/>
        <end position="1004"/>
    </location>
</feature>